<sequence length="65" mass="7858">MLPFFHYHLMFCRLQFYNCKIHSEKVLLIKYTVLFQMSYFKFTISCTFPKMAANITFSSSHLFCL</sequence>
<dbReference type="WBParaSite" id="Hba_00795">
    <property type="protein sequence ID" value="Hba_00795"/>
    <property type="gene ID" value="Hba_00795"/>
</dbReference>
<name>A0A1I7W824_HETBA</name>
<accession>A0A1I7W824</accession>
<evidence type="ECO:0000313" key="1">
    <source>
        <dbReference type="Proteomes" id="UP000095283"/>
    </source>
</evidence>
<protein>
    <submittedName>
        <fullName evidence="2">Ovule protein</fullName>
    </submittedName>
</protein>
<proteinExistence type="predicted"/>
<dbReference type="AlphaFoldDB" id="A0A1I7W824"/>
<dbReference type="Proteomes" id="UP000095283">
    <property type="component" value="Unplaced"/>
</dbReference>
<reference evidence="2" key="1">
    <citation type="submission" date="2016-11" db="UniProtKB">
        <authorList>
            <consortium name="WormBaseParasite"/>
        </authorList>
    </citation>
    <scope>IDENTIFICATION</scope>
</reference>
<organism evidence="1 2">
    <name type="scientific">Heterorhabditis bacteriophora</name>
    <name type="common">Entomopathogenic nematode worm</name>
    <dbReference type="NCBI Taxonomy" id="37862"/>
    <lineage>
        <taxon>Eukaryota</taxon>
        <taxon>Metazoa</taxon>
        <taxon>Ecdysozoa</taxon>
        <taxon>Nematoda</taxon>
        <taxon>Chromadorea</taxon>
        <taxon>Rhabditida</taxon>
        <taxon>Rhabditina</taxon>
        <taxon>Rhabditomorpha</taxon>
        <taxon>Strongyloidea</taxon>
        <taxon>Heterorhabditidae</taxon>
        <taxon>Heterorhabditis</taxon>
    </lineage>
</organism>
<evidence type="ECO:0000313" key="2">
    <source>
        <dbReference type="WBParaSite" id="Hba_00795"/>
    </source>
</evidence>
<keyword evidence="1" id="KW-1185">Reference proteome</keyword>